<sequence length="142" mass="15660">MAERKVYEGEVLGSGKKTVSALDGFAALNQLVDAARECITIHATENTKQRRIETYASVELAKIKTAETVLKDYFEKSFTERRATFDQLFANLDRALDQGNSEVVSAVLDSIVDIAKSSPLANAGDLSQIRNALDDPNHVWEI</sequence>
<dbReference type="Proteomes" id="UP001432000">
    <property type="component" value="Chromosome"/>
</dbReference>
<name>A0ABZ2PJL6_9NOCA</name>
<accession>A0ABZ2PJL6</accession>
<gene>
    <name evidence="1" type="ORF">WDS16_22430</name>
</gene>
<evidence type="ECO:0000313" key="2">
    <source>
        <dbReference type="Proteomes" id="UP001432000"/>
    </source>
</evidence>
<organism evidence="1 2">
    <name type="scientific">Rhodococcus sovatensis</name>
    <dbReference type="NCBI Taxonomy" id="1805840"/>
    <lineage>
        <taxon>Bacteria</taxon>
        <taxon>Bacillati</taxon>
        <taxon>Actinomycetota</taxon>
        <taxon>Actinomycetes</taxon>
        <taxon>Mycobacteriales</taxon>
        <taxon>Nocardiaceae</taxon>
        <taxon>Rhodococcus</taxon>
    </lineage>
</organism>
<dbReference type="EMBL" id="CP147846">
    <property type="protein sequence ID" value="WXG67946.1"/>
    <property type="molecule type" value="Genomic_DNA"/>
</dbReference>
<evidence type="ECO:0000313" key="1">
    <source>
        <dbReference type="EMBL" id="WXG67946.1"/>
    </source>
</evidence>
<proteinExistence type="predicted"/>
<keyword evidence="2" id="KW-1185">Reference proteome</keyword>
<reference evidence="1 2" key="1">
    <citation type="submission" date="2024-03" db="EMBL/GenBank/DDBJ databases">
        <title>Natural products discovery in diverse microorganisms through a two-stage MS feature dereplication strategy.</title>
        <authorList>
            <person name="Zhang R."/>
        </authorList>
    </citation>
    <scope>NUCLEOTIDE SEQUENCE [LARGE SCALE GENOMIC DNA]</scope>
    <source>
        <strain evidence="1 2">18930</strain>
    </source>
</reference>
<protein>
    <submittedName>
        <fullName evidence="1">Uncharacterized protein</fullName>
    </submittedName>
</protein>
<dbReference type="RefSeq" id="WP_338887834.1">
    <property type="nucleotide sequence ID" value="NZ_CP147846.1"/>
</dbReference>